<proteinExistence type="predicted"/>
<keyword evidence="2" id="KW-0238">DNA-binding</keyword>
<evidence type="ECO:0000259" key="6">
    <source>
        <dbReference type="PROSITE" id="PS50949"/>
    </source>
</evidence>
<feature type="compositionally biased region" description="Low complexity" evidence="5">
    <location>
        <begin position="36"/>
        <end position="50"/>
    </location>
</feature>
<evidence type="ECO:0000256" key="2">
    <source>
        <dbReference type="ARBA" id="ARBA00023125"/>
    </source>
</evidence>
<dbReference type="PANTHER" id="PTHR43537">
    <property type="entry name" value="TRANSCRIPTIONAL REGULATOR, GNTR FAMILY"/>
    <property type="match status" value="1"/>
</dbReference>
<dbReference type="SUPFAM" id="SSF46785">
    <property type="entry name" value="Winged helix' DNA-binding domain"/>
    <property type="match status" value="1"/>
</dbReference>
<dbReference type="InterPro" id="IPR036390">
    <property type="entry name" value="WH_DNA-bd_sf"/>
</dbReference>
<dbReference type="SMART" id="SM00895">
    <property type="entry name" value="FCD"/>
    <property type="match status" value="1"/>
</dbReference>
<dbReference type="SUPFAM" id="SSF48008">
    <property type="entry name" value="GntR ligand-binding domain-like"/>
    <property type="match status" value="1"/>
</dbReference>
<dbReference type="InterPro" id="IPR011711">
    <property type="entry name" value="GntR_C"/>
</dbReference>
<dbReference type="InterPro" id="IPR008920">
    <property type="entry name" value="TF_FadR/GntR_C"/>
</dbReference>
<gene>
    <name evidence="7" type="ORF">SAMN06265784_12233</name>
</gene>
<sequence length="270" mass="28952">MRGCLPALYGFCSVSMRFPVTEFMAPRTRRSSSTEPDAPAPGSSDDASPSVEERIYASITAALLQGRLRPGAQLVERDLAAAFGCTRGALRKVLARLGFEGKLVLEANRGAFVPSPSEEDIRQVYRARQIVEAGIVAALCGALSAAHKRRLRAHVRSEEKAQRAGVIDESVRLAGQFHVLLTELAGGTELLGLVGQLVAKTELYKALFDPSKGSNCSAEEHARIIDALDAGDLQAALTAMREHLSELEERVVEQVRRSAAGEDLGAVFGV</sequence>
<dbReference type="Pfam" id="PF00392">
    <property type="entry name" value="GntR"/>
    <property type="match status" value="1"/>
</dbReference>
<dbReference type="PANTHER" id="PTHR43537:SF53">
    <property type="entry name" value="HTH-TYPE TRANSCRIPTIONAL REPRESSOR NANR"/>
    <property type="match status" value="1"/>
</dbReference>
<keyword evidence="3" id="KW-0804">Transcription</keyword>
<evidence type="ECO:0000313" key="7">
    <source>
        <dbReference type="EMBL" id="SMG61470.1"/>
    </source>
</evidence>
<dbReference type="GO" id="GO:0003700">
    <property type="term" value="F:DNA-binding transcription factor activity"/>
    <property type="evidence" value="ECO:0007669"/>
    <property type="project" value="InterPro"/>
</dbReference>
<dbReference type="InterPro" id="IPR036388">
    <property type="entry name" value="WH-like_DNA-bd_sf"/>
</dbReference>
<keyword evidence="1" id="KW-0805">Transcription regulation</keyword>
<evidence type="ECO:0000256" key="1">
    <source>
        <dbReference type="ARBA" id="ARBA00023015"/>
    </source>
</evidence>
<accession>A0A1X7M676</accession>
<dbReference type="InterPro" id="IPR000524">
    <property type="entry name" value="Tscrpt_reg_HTH_GntR"/>
</dbReference>
<feature type="region of interest" description="Disordered" evidence="5">
    <location>
        <begin position="26"/>
        <end position="50"/>
    </location>
</feature>
<dbReference type="STRING" id="1515439.SAMN06265784_12233"/>
<evidence type="ECO:0000256" key="4">
    <source>
        <dbReference type="SAM" id="Coils"/>
    </source>
</evidence>
<dbReference type="Pfam" id="PF07729">
    <property type="entry name" value="FCD"/>
    <property type="match status" value="1"/>
</dbReference>
<keyword evidence="4" id="KW-0175">Coiled coil</keyword>
<keyword evidence="8" id="KW-1185">Reference proteome</keyword>
<dbReference type="Gene3D" id="1.20.120.530">
    <property type="entry name" value="GntR ligand-binding domain-like"/>
    <property type="match status" value="1"/>
</dbReference>
<dbReference type="AlphaFoldDB" id="A0A1X7M676"/>
<dbReference type="Proteomes" id="UP000193228">
    <property type="component" value="Unassembled WGS sequence"/>
</dbReference>
<dbReference type="PROSITE" id="PS50949">
    <property type="entry name" value="HTH_GNTR"/>
    <property type="match status" value="1"/>
</dbReference>
<dbReference type="GO" id="GO:0003677">
    <property type="term" value="F:DNA binding"/>
    <property type="evidence" value="ECO:0007669"/>
    <property type="project" value="UniProtKB-KW"/>
</dbReference>
<feature type="coiled-coil region" evidence="4">
    <location>
        <begin position="230"/>
        <end position="257"/>
    </location>
</feature>
<reference evidence="8" key="1">
    <citation type="submission" date="2017-04" db="EMBL/GenBank/DDBJ databases">
        <authorList>
            <person name="Varghese N."/>
            <person name="Submissions S."/>
        </authorList>
    </citation>
    <scope>NUCLEOTIDE SEQUENCE [LARGE SCALE GENOMIC DNA]</scope>
    <source>
        <strain evidence="8">LMG 29540</strain>
    </source>
</reference>
<evidence type="ECO:0000256" key="5">
    <source>
        <dbReference type="SAM" id="MobiDB-lite"/>
    </source>
</evidence>
<feature type="domain" description="HTH gntR-type" evidence="6">
    <location>
        <begin position="49"/>
        <end position="116"/>
    </location>
</feature>
<name>A0A1X7M676_9BURK</name>
<dbReference type="Gene3D" id="1.10.10.10">
    <property type="entry name" value="Winged helix-like DNA-binding domain superfamily/Winged helix DNA-binding domain"/>
    <property type="match status" value="1"/>
</dbReference>
<dbReference type="EMBL" id="FXAT01000022">
    <property type="protein sequence ID" value="SMG61470.1"/>
    <property type="molecule type" value="Genomic_DNA"/>
</dbReference>
<dbReference type="SMART" id="SM00345">
    <property type="entry name" value="HTH_GNTR"/>
    <property type="match status" value="1"/>
</dbReference>
<protein>
    <submittedName>
        <fullName evidence="7">Transcriptional regulator, GntR family</fullName>
    </submittedName>
</protein>
<evidence type="ECO:0000256" key="3">
    <source>
        <dbReference type="ARBA" id="ARBA00023163"/>
    </source>
</evidence>
<evidence type="ECO:0000313" key="8">
    <source>
        <dbReference type="Proteomes" id="UP000193228"/>
    </source>
</evidence>
<organism evidence="7 8">
    <name type="scientific">Paraburkholderia susongensis</name>
    <dbReference type="NCBI Taxonomy" id="1515439"/>
    <lineage>
        <taxon>Bacteria</taxon>
        <taxon>Pseudomonadati</taxon>
        <taxon>Pseudomonadota</taxon>
        <taxon>Betaproteobacteria</taxon>
        <taxon>Burkholderiales</taxon>
        <taxon>Burkholderiaceae</taxon>
        <taxon>Paraburkholderia</taxon>
    </lineage>
</organism>